<gene>
    <name evidence="2" type="ORF">GCM10022279_28250</name>
</gene>
<dbReference type="PROSITE" id="PS50943">
    <property type="entry name" value="HTH_CROC1"/>
    <property type="match status" value="1"/>
</dbReference>
<evidence type="ECO:0000313" key="3">
    <source>
        <dbReference type="Proteomes" id="UP001501627"/>
    </source>
</evidence>
<reference evidence="3" key="1">
    <citation type="journal article" date="2019" name="Int. J. Syst. Evol. Microbiol.">
        <title>The Global Catalogue of Microorganisms (GCM) 10K type strain sequencing project: providing services to taxonomists for standard genome sequencing and annotation.</title>
        <authorList>
            <consortium name="The Broad Institute Genomics Platform"/>
            <consortium name="The Broad Institute Genome Sequencing Center for Infectious Disease"/>
            <person name="Wu L."/>
            <person name="Ma J."/>
        </authorList>
    </citation>
    <scope>NUCLEOTIDE SEQUENCE [LARGE SCALE GENOMIC DNA]</scope>
    <source>
        <strain evidence="3">JCM 17561</strain>
    </source>
</reference>
<feature type="domain" description="HTH cro/C1-type" evidence="1">
    <location>
        <begin position="30"/>
        <end position="69"/>
    </location>
</feature>
<dbReference type="Proteomes" id="UP001501627">
    <property type="component" value="Unassembled WGS sequence"/>
</dbReference>
<dbReference type="EMBL" id="BAABBP010000031">
    <property type="protein sequence ID" value="GAA4002658.1"/>
    <property type="molecule type" value="Genomic_DNA"/>
</dbReference>
<organism evidence="2 3">
    <name type="scientific">Comamonas faecalis</name>
    <dbReference type="NCBI Taxonomy" id="1387849"/>
    <lineage>
        <taxon>Bacteria</taxon>
        <taxon>Pseudomonadati</taxon>
        <taxon>Pseudomonadota</taxon>
        <taxon>Betaproteobacteria</taxon>
        <taxon>Burkholderiales</taxon>
        <taxon>Comamonadaceae</taxon>
        <taxon>Comamonas</taxon>
    </lineage>
</organism>
<proteinExistence type="predicted"/>
<name>A0ABP7RV12_9BURK</name>
<dbReference type="InterPro" id="IPR001387">
    <property type="entry name" value="Cro/C1-type_HTH"/>
</dbReference>
<comment type="caution">
    <text evidence="2">The sequence shown here is derived from an EMBL/GenBank/DDBJ whole genome shotgun (WGS) entry which is preliminary data.</text>
</comment>
<keyword evidence="3" id="KW-1185">Reference proteome</keyword>
<dbReference type="Gene3D" id="1.10.260.40">
    <property type="entry name" value="lambda repressor-like DNA-binding domains"/>
    <property type="match status" value="1"/>
</dbReference>
<protein>
    <recommendedName>
        <fullName evidence="1">HTH cro/C1-type domain-containing protein</fullName>
    </recommendedName>
</protein>
<dbReference type="CDD" id="cd00093">
    <property type="entry name" value="HTH_XRE"/>
    <property type="match status" value="1"/>
</dbReference>
<evidence type="ECO:0000259" key="1">
    <source>
        <dbReference type="PROSITE" id="PS50943"/>
    </source>
</evidence>
<sequence>MRHIELIDDLDSEMQLKNIGSAGQTSSGGIRALRTKAKLKLSDLASRAAIPLEQLKRIERGLAGLDDETTRALNRPGF</sequence>
<accession>A0ABP7RV12</accession>
<dbReference type="InterPro" id="IPR010982">
    <property type="entry name" value="Lambda_DNA-bd_dom_sf"/>
</dbReference>
<dbReference type="SUPFAM" id="SSF47413">
    <property type="entry name" value="lambda repressor-like DNA-binding domains"/>
    <property type="match status" value="1"/>
</dbReference>
<evidence type="ECO:0000313" key="2">
    <source>
        <dbReference type="EMBL" id="GAA4002658.1"/>
    </source>
</evidence>